<reference evidence="3" key="1">
    <citation type="submission" date="2020-05" db="EMBL/GenBank/DDBJ databases">
        <authorList>
            <person name="Chiriac C."/>
            <person name="Salcher M."/>
            <person name="Ghai R."/>
            <person name="Kavagutti S V."/>
        </authorList>
    </citation>
    <scope>NUCLEOTIDE SEQUENCE</scope>
</reference>
<feature type="compositionally biased region" description="Basic and acidic residues" evidence="1">
    <location>
        <begin position="1"/>
        <end position="11"/>
    </location>
</feature>
<name>A0A6J5SW15_9CAUD</name>
<gene>
    <name evidence="2" type="ORF">UFOVP1113_14</name>
    <name evidence="4" type="ORF">UFOVP1563_40</name>
    <name evidence="3" type="ORF">UFOVP1627_22</name>
</gene>
<feature type="region of interest" description="Disordered" evidence="1">
    <location>
        <begin position="1"/>
        <end position="47"/>
    </location>
</feature>
<evidence type="ECO:0000256" key="1">
    <source>
        <dbReference type="SAM" id="MobiDB-lite"/>
    </source>
</evidence>
<sequence>MYDRKILEKTSEVPGAEDMNWSQRPAKPVRPQKPSDETNNAKKWKLGEMPQGGFRSILCFEDGDYSTKISRTSGGGKKVY</sequence>
<proteinExistence type="predicted"/>
<dbReference type="EMBL" id="LR797072">
    <property type="protein sequence ID" value="CAB4184534.1"/>
    <property type="molecule type" value="Genomic_DNA"/>
</dbReference>
<evidence type="ECO:0000313" key="3">
    <source>
        <dbReference type="EMBL" id="CAB4219762.1"/>
    </source>
</evidence>
<protein>
    <submittedName>
        <fullName evidence="3">Uncharacterized protein</fullName>
    </submittedName>
</protein>
<evidence type="ECO:0000313" key="2">
    <source>
        <dbReference type="EMBL" id="CAB4184534.1"/>
    </source>
</evidence>
<organism evidence="3">
    <name type="scientific">uncultured Caudovirales phage</name>
    <dbReference type="NCBI Taxonomy" id="2100421"/>
    <lineage>
        <taxon>Viruses</taxon>
        <taxon>Duplodnaviria</taxon>
        <taxon>Heunggongvirae</taxon>
        <taxon>Uroviricota</taxon>
        <taxon>Caudoviricetes</taxon>
        <taxon>Peduoviridae</taxon>
        <taxon>Maltschvirus</taxon>
        <taxon>Maltschvirus maltsch</taxon>
    </lineage>
</organism>
<evidence type="ECO:0000313" key="4">
    <source>
        <dbReference type="EMBL" id="CAB5229909.1"/>
    </source>
</evidence>
<accession>A0A6J5SW15</accession>
<dbReference type="EMBL" id="LR797484">
    <property type="protein sequence ID" value="CAB4219762.1"/>
    <property type="molecule type" value="Genomic_DNA"/>
</dbReference>
<dbReference type="EMBL" id="LR798404">
    <property type="protein sequence ID" value="CAB5229909.1"/>
    <property type="molecule type" value="Genomic_DNA"/>
</dbReference>